<reference evidence="1 2" key="1">
    <citation type="submission" date="2015-12" db="EMBL/GenBank/DDBJ databases">
        <title>Draft genome sequence of Moniliophthora roreri, the causal agent of frosty pod rot of cacao.</title>
        <authorList>
            <person name="Aime M.C."/>
            <person name="Diaz-Valderrama J.R."/>
            <person name="Kijpornyongpan T."/>
            <person name="Phillips-Mora W."/>
        </authorList>
    </citation>
    <scope>NUCLEOTIDE SEQUENCE [LARGE SCALE GENOMIC DNA]</scope>
    <source>
        <strain evidence="1 2">MCA 2952</strain>
    </source>
</reference>
<comment type="caution">
    <text evidence="1">The sequence shown here is derived from an EMBL/GenBank/DDBJ whole genome shotgun (WGS) entry which is preliminary data.</text>
</comment>
<dbReference type="AlphaFoldDB" id="A0A0W0FIX6"/>
<protein>
    <submittedName>
        <fullName evidence="1">Uncharacterized protein</fullName>
    </submittedName>
</protein>
<sequence>MRNTPNRLPSPLIPLQSLFAQKPVINVLGEMNAIQNFVLDLLHSDQKHSVPTP</sequence>
<gene>
    <name evidence="1" type="ORF">WG66_11154</name>
</gene>
<dbReference type="EMBL" id="LATX01001917">
    <property type="protein sequence ID" value="KTB36271.1"/>
    <property type="molecule type" value="Genomic_DNA"/>
</dbReference>
<evidence type="ECO:0000313" key="1">
    <source>
        <dbReference type="EMBL" id="KTB36271.1"/>
    </source>
</evidence>
<proteinExistence type="predicted"/>
<accession>A0A0W0FIX6</accession>
<dbReference type="Proteomes" id="UP000054988">
    <property type="component" value="Unassembled WGS sequence"/>
</dbReference>
<organism evidence="1 2">
    <name type="scientific">Moniliophthora roreri</name>
    <name type="common">Frosty pod rot fungus</name>
    <name type="synonym">Monilia roreri</name>
    <dbReference type="NCBI Taxonomy" id="221103"/>
    <lineage>
        <taxon>Eukaryota</taxon>
        <taxon>Fungi</taxon>
        <taxon>Dikarya</taxon>
        <taxon>Basidiomycota</taxon>
        <taxon>Agaricomycotina</taxon>
        <taxon>Agaricomycetes</taxon>
        <taxon>Agaricomycetidae</taxon>
        <taxon>Agaricales</taxon>
        <taxon>Marasmiineae</taxon>
        <taxon>Marasmiaceae</taxon>
        <taxon>Moniliophthora</taxon>
    </lineage>
</organism>
<evidence type="ECO:0000313" key="2">
    <source>
        <dbReference type="Proteomes" id="UP000054988"/>
    </source>
</evidence>
<name>A0A0W0FIX6_MONRR</name>